<keyword evidence="4" id="KW-0694">RNA-binding</keyword>
<proteinExistence type="inferred from homology"/>
<dbReference type="SMART" id="SM00363">
    <property type="entry name" value="S4"/>
    <property type="match status" value="1"/>
</dbReference>
<feature type="region of interest" description="Disordered" evidence="5">
    <location>
        <begin position="165"/>
        <end position="202"/>
    </location>
</feature>
<dbReference type="Gene3D" id="3.30.2350.10">
    <property type="entry name" value="Pseudouridine synthase"/>
    <property type="match status" value="2"/>
</dbReference>
<dbReference type="SUPFAM" id="SSF55174">
    <property type="entry name" value="Alpha-L RNA-binding motif"/>
    <property type="match status" value="1"/>
</dbReference>
<dbReference type="CDD" id="cd00165">
    <property type="entry name" value="S4"/>
    <property type="match status" value="1"/>
</dbReference>
<dbReference type="PROSITE" id="PS01129">
    <property type="entry name" value="PSI_RLU"/>
    <property type="match status" value="1"/>
</dbReference>
<dbReference type="SUPFAM" id="SSF55120">
    <property type="entry name" value="Pseudouridine synthase"/>
    <property type="match status" value="1"/>
</dbReference>
<dbReference type="CDD" id="cd02869">
    <property type="entry name" value="PseudoU_synth_RluA_like"/>
    <property type="match status" value="1"/>
</dbReference>
<accession>A0ABR2YS77</accession>
<name>A0ABR2YS77_9CHLO</name>
<dbReference type="Gene3D" id="3.10.290.10">
    <property type="entry name" value="RNA-binding S4 domain"/>
    <property type="match status" value="1"/>
</dbReference>
<evidence type="ECO:0000259" key="6">
    <source>
        <dbReference type="SMART" id="SM00363"/>
    </source>
</evidence>
<reference evidence="7 8" key="1">
    <citation type="journal article" date="2024" name="Nat. Commun.">
        <title>Phylogenomics reveals the evolutionary origins of lichenization in chlorophyte algae.</title>
        <authorList>
            <person name="Puginier C."/>
            <person name="Libourel C."/>
            <person name="Otte J."/>
            <person name="Skaloud P."/>
            <person name="Haon M."/>
            <person name="Grisel S."/>
            <person name="Petersen M."/>
            <person name="Berrin J.G."/>
            <person name="Delaux P.M."/>
            <person name="Dal Grande F."/>
            <person name="Keller J."/>
        </authorList>
    </citation>
    <scope>NUCLEOTIDE SEQUENCE [LARGE SCALE GENOMIC DNA]</scope>
    <source>
        <strain evidence="7 8">SAG 216-7</strain>
    </source>
</reference>
<evidence type="ECO:0000256" key="2">
    <source>
        <dbReference type="ARBA" id="ARBA00010876"/>
    </source>
</evidence>
<dbReference type="InterPro" id="IPR006145">
    <property type="entry name" value="PsdUridine_synth_RsuA/RluA"/>
</dbReference>
<dbReference type="InterPro" id="IPR050188">
    <property type="entry name" value="RluA_PseudoU_synthase"/>
</dbReference>
<evidence type="ECO:0000256" key="4">
    <source>
        <dbReference type="PROSITE-ProRule" id="PRU00182"/>
    </source>
</evidence>
<dbReference type="Proteomes" id="UP001491310">
    <property type="component" value="Unassembled WGS sequence"/>
</dbReference>
<evidence type="ECO:0000256" key="5">
    <source>
        <dbReference type="SAM" id="MobiDB-lite"/>
    </source>
</evidence>
<sequence>MPVRQLISCKSFSARPIIQLAVRSKSHLAAAVCSQTAEGAAERTFTVEGAGKRRLDAFLSGNLPEASRARLQAAIRDGFVRVNDGVPSKPGLALRPGDIVACRLPPLPSMEASPEDIPLEVVYEDAHLLVINKPAGMVIHPAPGNYTGTLVSALLHRFGLPSVRLSGEDPSGDDVEAAEEDGDAEDSTSWALPEAPTGHSGEVIRPGIVHRLDKGTTGLMLAAKDERTLTGLAAQFKAHTVQRVYHAIVLGVPKQSEGVIETNIGRDIRDRKKMGVFPYMSSRGRHAVSGYRVIEPLAGGTAAWTAWRLQTGRTHQIRVHARHSGHPLLGDDTYGGSGGTAVAAVGCGKSARQAVAHKVLKLLARPALHAKTLGFVHPVTGQTHTFNSELPDDFATALSELRKLE</sequence>
<dbReference type="PANTHER" id="PTHR21600">
    <property type="entry name" value="MITOCHONDRIAL RNA PSEUDOURIDINE SYNTHASE"/>
    <property type="match status" value="1"/>
</dbReference>
<dbReference type="InterPro" id="IPR020103">
    <property type="entry name" value="PsdUridine_synth_cat_dom_sf"/>
</dbReference>
<feature type="compositionally biased region" description="Acidic residues" evidence="5">
    <location>
        <begin position="170"/>
        <end position="186"/>
    </location>
</feature>
<dbReference type="InterPro" id="IPR036986">
    <property type="entry name" value="S4_RNA-bd_sf"/>
</dbReference>
<evidence type="ECO:0000256" key="1">
    <source>
        <dbReference type="ARBA" id="ARBA00000073"/>
    </source>
</evidence>
<protein>
    <recommendedName>
        <fullName evidence="6">RNA-binding S4 domain-containing protein</fullName>
    </recommendedName>
</protein>
<evidence type="ECO:0000313" key="8">
    <source>
        <dbReference type="Proteomes" id="UP001491310"/>
    </source>
</evidence>
<keyword evidence="3" id="KW-0413">Isomerase</keyword>
<dbReference type="Pfam" id="PF00849">
    <property type="entry name" value="PseudoU_synth_2"/>
    <property type="match status" value="1"/>
</dbReference>
<gene>
    <name evidence="7" type="ORF">WJX75_009258</name>
</gene>
<dbReference type="PANTHER" id="PTHR21600:SF87">
    <property type="entry name" value="RNA PSEUDOURIDYLATE SYNTHASE DOMAIN-CONTAINING PROTEIN 1"/>
    <property type="match status" value="1"/>
</dbReference>
<comment type="similarity">
    <text evidence="2">Belongs to the pseudouridine synthase RluA family.</text>
</comment>
<evidence type="ECO:0000256" key="3">
    <source>
        <dbReference type="ARBA" id="ARBA00023235"/>
    </source>
</evidence>
<dbReference type="EMBL" id="JALJOT010000006">
    <property type="protein sequence ID" value="KAK9909909.1"/>
    <property type="molecule type" value="Genomic_DNA"/>
</dbReference>
<dbReference type="PROSITE" id="PS50889">
    <property type="entry name" value="S4"/>
    <property type="match status" value="1"/>
</dbReference>
<comment type="catalytic activity">
    <reaction evidence="1">
        <text>a uridine in RNA = a pseudouridine in RNA</text>
        <dbReference type="Rhea" id="RHEA:48348"/>
        <dbReference type="Rhea" id="RHEA-COMP:12068"/>
        <dbReference type="Rhea" id="RHEA-COMP:12069"/>
        <dbReference type="ChEBI" id="CHEBI:65314"/>
        <dbReference type="ChEBI" id="CHEBI:65315"/>
    </reaction>
</comment>
<keyword evidence="8" id="KW-1185">Reference proteome</keyword>
<dbReference type="InterPro" id="IPR002942">
    <property type="entry name" value="S4_RNA-bd"/>
</dbReference>
<evidence type="ECO:0000313" key="7">
    <source>
        <dbReference type="EMBL" id="KAK9909909.1"/>
    </source>
</evidence>
<feature type="domain" description="RNA-binding S4" evidence="6">
    <location>
        <begin position="53"/>
        <end position="127"/>
    </location>
</feature>
<comment type="caution">
    <text evidence="7">The sequence shown here is derived from an EMBL/GenBank/DDBJ whole genome shotgun (WGS) entry which is preliminary data.</text>
</comment>
<organism evidence="7 8">
    <name type="scientific">Coccomyxa subellipsoidea</name>
    <dbReference type="NCBI Taxonomy" id="248742"/>
    <lineage>
        <taxon>Eukaryota</taxon>
        <taxon>Viridiplantae</taxon>
        <taxon>Chlorophyta</taxon>
        <taxon>core chlorophytes</taxon>
        <taxon>Trebouxiophyceae</taxon>
        <taxon>Trebouxiophyceae incertae sedis</taxon>
        <taxon>Coccomyxaceae</taxon>
        <taxon>Coccomyxa</taxon>
    </lineage>
</organism>
<dbReference type="InterPro" id="IPR006224">
    <property type="entry name" value="PsdUridine_synth_RluA-like_CS"/>
</dbReference>